<name>A0AAE1IUA0_9FABA</name>
<keyword evidence="3" id="KW-1185">Reference proteome</keyword>
<evidence type="ECO:0000256" key="1">
    <source>
        <dbReference type="SAM" id="MobiDB-lite"/>
    </source>
</evidence>
<protein>
    <submittedName>
        <fullName evidence="2">Uncharacterized protein</fullName>
    </submittedName>
</protein>
<sequence>MEGHEDEKLHGVASSSSTQHSQFASATEKPILDMEKVEDYHLMAHLDQFQSSHYIPLYYSQVNTLNQIPRQKFSLQTHLRTVTSIKQKLLLMTRREEECFLTENLCANHEYERSNKWKNFSVV</sequence>
<proteinExistence type="predicted"/>
<dbReference type="AlphaFoldDB" id="A0AAE1IUA0"/>
<evidence type="ECO:0000313" key="3">
    <source>
        <dbReference type="Proteomes" id="UP001293593"/>
    </source>
</evidence>
<accession>A0AAE1IUA0</accession>
<feature type="compositionally biased region" description="Low complexity" evidence="1">
    <location>
        <begin position="13"/>
        <end position="26"/>
    </location>
</feature>
<organism evidence="2 3">
    <name type="scientific">Acacia crassicarpa</name>
    <name type="common">northern wattle</name>
    <dbReference type="NCBI Taxonomy" id="499986"/>
    <lineage>
        <taxon>Eukaryota</taxon>
        <taxon>Viridiplantae</taxon>
        <taxon>Streptophyta</taxon>
        <taxon>Embryophyta</taxon>
        <taxon>Tracheophyta</taxon>
        <taxon>Spermatophyta</taxon>
        <taxon>Magnoliopsida</taxon>
        <taxon>eudicotyledons</taxon>
        <taxon>Gunneridae</taxon>
        <taxon>Pentapetalae</taxon>
        <taxon>rosids</taxon>
        <taxon>fabids</taxon>
        <taxon>Fabales</taxon>
        <taxon>Fabaceae</taxon>
        <taxon>Caesalpinioideae</taxon>
        <taxon>mimosoid clade</taxon>
        <taxon>Acacieae</taxon>
        <taxon>Acacia</taxon>
    </lineage>
</organism>
<feature type="region of interest" description="Disordered" evidence="1">
    <location>
        <begin position="1"/>
        <end position="26"/>
    </location>
</feature>
<comment type="caution">
    <text evidence="2">The sequence shown here is derived from an EMBL/GenBank/DDBJ whole genome shotgun (WGS) entry which is preliminary data.</text>
</comment>
<reference evidence="2" key="1">
    <citation type="submission" date="2023-10" db="EMBL/GenBank/DDBJ databases">
        <title>Chromosome-level genome of the transformable northern wattle, Acacia crassicarpa.</title>
        <authorList>
            <person name="Massaro I."/>
            <person name="Sinha N.R."/>
            <person name="Poethig S."/>
            <person name="Leichty A.R."/>
        </authorList>
    </citation>
    <scope>NUCLEOTIDE SEQUENCE</scope>
    <source>
        <strain evidence="2">Acra3RX</strain>
        <tissue evidence="2">Leaf</tissue>
    </source>
</reference>
<feature type="compositionally biased region" description="Basic and acidic residues" evidence="1">
    <location>
        <begin position="1"/>
        <end position="10"/>
    </location>
</feature>
<evidence type="ECO:0000313" key="2">
    <source>
        <dbReference type="EMBL" id="KAK4257283.1"/>
    </source>
</evidence>
<gene>
    <name evidence="2" type="ORF">QN277_006891</name>
</gene>
<dbReference type="EMBL" id="JAWXYG010000012">
    <property type="protein sequence ID" value="KAK4257283.1"/>
    <property type="molecule type" value="Genomic_DNA"/>
</dbReference>
<dbReference type="Proteomes" id="UP001293593">
    <property type="component" value="Unassembled WGS sequence"/>
</dbReference>